<feature type="transmembrane region" description="Helical" evidence="1">
    <location>
        <begin position="196"/>
        <end position="217"/>
    </location>
</feature>
<evidence type="ECO:0000259" key="2">
    <source>
        <dbReference type="Pfam" id="PF02517"/>
    </source>
</evidence>
<accession>A0A1I2EBJ9</accession>
<keyword evidence="1" id="KW-1133">Transmembrane helix</keyword>
<dbReference type="Pfam" id="PF02517">
    <property type="entry name" value="Rce1-like"/>
    <property type="match status" value="1"/>
</dbReference>
<evidence type="ECO:0000256" key="1">
    <source>
        <dbReference type="SAM" id="Phobius"/>
    </source>
</evidence>
<feature type="transmembrane region" description="Helical" evidence="1">
    <location>
        <begin position="37"/>
        <end position="56"/>
    </location>
</feature>
<dbReference type="InterPro" id="IPR052710">
    <property type="entry name" value="CAAX_protease"/>
</dbReference>
<dbReference type="GO" id="GO:0004175">
    <property type="term" value="F:endopeptidase activity"/>
    <property type="evidence" value="ECO:0007669"/>
    <property type="project" value="UniProtKB-ARBA"/>
</dbReference>
<feature type="transmembrane region" description="Helical" evidence="1">
    <location>
        <begin position="7"/>
        <end position="31"/>
    </location>
</feature>
<keyword evidence="1" id="KW-0472">Membrane</keyword>
<dbReference type="Proteomes" id="UP000199516">
    <property type="component" value="Unassembled WGS sequence"/>
</dbReference>
<keyword evidence="4" id="KW-1185">Reference proteome</keyword>
<organism evidence="3 4">
    <name type="scientific">Alteribacillus iranensis</name>
    <dbReference type="NCBI Taxonomy" id="930128"/>
    <lineage>
        <taxon>Bacteria</taxon>
        <taxon>Bacillati</taxon>
        <taxon>Bacillota</taxon>
        <taxon>Bacilli</taxon>
        <taxon>Bacillales</taxon>
        <taxon>Bacillaceae</taxon>
        <taxon>Alteribacillus</taxon>
    </lineage>
</organism>
<evidence type="ECO:0000313" key="3">
    <source>
        <dbReference type="EMBL" id="SFE90322.1"/>
    </source>
</evidence>
<evidence type="ECO:0000313" key="4">
    <source>
        <dbReference type="Proteomes" id="UP000199516"/>
    </source>
</evidence>
<dbReference type="PANTHER" id="PTHR36435:SF6">
    <property type="entry name" value="ABORTIVE INFECTION PROTEIN"/>
    <property type="match status" value="1"/>
</dbReference>
<dbReference type="InterPro" id="IPR003675">
    <property type="entry name" value="Rce1/LyrA-like_dom"/>
</dbReference>
<feature type="transmembrane region" description="Helical" evidence="1">
    <location>
        <begin position="157"/>
        <end position="190"/>
    </location>
</feature>
<dbReference type="OrthoDB" id="2194912at2"/>
<protein>
    <recommendedName>
        <fullName evidence="2">CAAX prenyl protease 2/Lysostaphin resistance protein A-like domain-containing protein</fullName>
    </recommendedName>
</protein>
<dbReference type="EMBL" id="FONT01000005">
    <property type="protein sequence ID" value="SFE90322.1"/>
    <property type="molecule type" value="Genomic_DNA"/>
</dbReference>
<dbReference type="AlphaFoldDB" id="A0A1I2EBJ9"/>
<name>A0A1I2EBJ9_9BACI</name>
<dbReference type="RefSeq" id="WP_091662431.1">
    <property type="nucleotide sequence ID" value="NZ_FONT01000005.1"/>
</dbReference>
<dbReference type="PANTHER" id="PTHR36435">
    <property type="entry name" value="SLR1288 PROTEIN"/>
    <property type="match status" value="1"/>
</dbReference>
<feature type="domain" description="CAAX prenyl protease 2/Lysostaphin resistance protein A-like" evidence="2">
    <location>
        <begin position="124"/>
        <end position="208"/>
    </location>
</feature>
<feature type="transmembrane region" description="Helical" evidence="1">
    <location>
        <begin position="118"/>
        <end position="136"/>
    </location>
</feature>
<dbReference type="STRING" id="930128.SAMN05192532_105260"/>
<dbReference type="GO" id="GO:0080120">
    <property type="term" value="P:CAAX-box protein maturation"/>
    <property type="evidence" value="ECO:0007669"/>
    <property type="project" value="UniProtKB-ARBA"/>
</dbReference>
<sequence>MNSRYWTILIVYILMQLSGIAGIPLLISLGMGVPESFAAWSMGSFIVALLIMLLLLAPERHLERGHPKLQRTSSGHAVKWAFLGVFLAFIAQYIAILIEMYALNIEPGSENTQEIMDMVQLIPSFAIVVALIGPVLEEIVFRKVIFGAFYKRFNFFFSALFSSVIFAVVHLDFTHILIYTAVGFTFSYLYVKTGRIIVPIVAHMAVNGYAVIVQVLLGDKLEEMQRELEQLQFIVGGILL</sequence>
<reference evidence="3 4" key="1">
    <citation type="submission" date="2016-10" db="EMBL/GenBank/DDBJ databases">
        <authorList>
            <person name="de Groot N.N."/>
        </authorList>
    </citation>
    <scope>NUCLEOTIDE SEQUENCE [LARGE SCALE GENOMIC DNA]</scope>
    <source>
        <strain evidence="3 4">DSM 23995</strain>
    </source>
</reference>
<feature type="transmembrane region" description="Helical" evidence="1">
    <location>
        <begin position="77"/>
        <end position="98"/>
    </location>
</feature>
<keyword evidence="1" id="KW-0812">Transmembrane</keyword>
<proteinExistence type="predicted"/>
<gene>
    <name evidence="3" type="ORF">SAMN05192532_105260</name>
</gene>